<evidence type="ECO:0000256" key="6">
    <source>
        <dbReference type="SAM" id="Coils"/>
    </source>
</evidence>
<feature type="coiled-coil region" evidence="6">
    <location>
        <begin position="615"/>
        <end position="645"/>
    </location>
</feature>
<evidence type="ECO:0000256" key="7">
    <source>
        <dbReference type="SAM" id="MobiDB-lite"/>
    </source>
</evidence>
<feature type="coiled-coil region" evidence="6">
    <location>
        <begin position="192"/>
        <end position="338"/>
    </location>
</feature>
<keyword evidence="4 6" id="KW-0175">Coiled coil</keyword>
<dbReference type="InterPro" id="IPR000237">
    <property type="entry name" value="GRIP_dom"/>
</dbReference>
<evidence type="ECO:0000256" key="2">
    <source>
        <dbReference type="ARBA" id="ARBA00004496"/>
    </source>
</evidence>
<dbReference type="PANTHER" id="PTHR23157">
    <property type="entry name" value="GRIP AND COILED-COIL DOMAIN-CONTAINING PROTEIN 1"/>
    <property type="match status" value="1"/>
</dbReference>
<evidence type="ECO:0000256" key="1">
    <source>
        <dbReference type="ARBA" id="ARBA00004184"/>
    </source>
</evidence>
<evidence type="ECO:0000256" key="5">
    <source>
        <dbReference type="ARBA" id="ARBA00023136"/>
    </source>
</evidence>
<dbReference type="RefSeq" id="XP_046601872.1">
    <property type="nucleotide sequence ID" value="XM_046745916.1"/>
</dbReference>
<evidence type="ECO:0000256" key="3">
    <source>
        <dbReference type="ARBA" id="ARBA00022490"/>
    </source>
</evidence>
<evidence type="ECO:0000259" key="8">
    <source>
        <dbReference type="PROSITE" id="PS50913"/>
    </source>
</evidence>
<evidence type="ECO:0000313" key="10">
    <source>
        <dbReference type="RefSeq" id="XP_046601872.1"/>
    </source>
</evidence>
<gene>
    <name evidence="10" type="primary">LOC107225171</name>
</gene>
<evidence type="ECO:0000256" key="4">
    <source>
        <dbReference type="ARBA" id="ARBA00023054"/>
    </source>
</evidence>
<dbReference type="PROSITE" id="PS50913">
    <property type="entry name" value="GRIP"/>
    <property type="match status" value="1"/>
</dbReference>
<sequence>MEKTSKKELWEIVDKQRQKLTKYENRLRDIVPAYESLIKEKEALEESLKAFILKTKADVDKHDKPSDLKTGTEPVPNSKKEASQPETVEQLKTQLSALMNSLATLSAEKSKMEANFQSDKKQLRTEREEYEKVIRELREKLKQAQKETRSEVEHVKYKLIMERHEREKEQADHSAMIKYIYLTCMKIAFDHCWELQRLLNDERCAKEQLENQVRDLKINVASKEQSKLLEAELEIARNKLKQAEAAAKETPPLLLSLQSEMASLKQQHRNAIQEEQKRASAAEQQARILAMTHESRVAGLEARLAELSETVGGYDRLRHQDQQAIQKLKDQLANLQGAGCKDKETGRFENDPEEIAAKIKKLYARMSDLANQDKSSDIKNLLGKLNLRDVNEDLEYKEKFEKLEQEFEDFKLKTSAQLRHAIPDSSLNKERDKITASESNESGNYKLQLNAAKLQVKNLEERLRRSHADIINKEKECKSQLENQQQLLREERLKSERSLSLKENEFRGKISTLEHQLQRQRERTLVLIQEKDQEIQTLKSSFHALLPKKASSGDQEDRSKSPTPDNISEPAVDLVTGLLTADSPPMLHYAQELARREVQVSGLRKSNMKMEADIREKHREYIKATERHREELKRLENEVTRLKAYKSREGANLEYLKNVVLNYLLTNDASSKRHMLNAISTILHFTPEEVEKIRHLKRH</sequence>
<keyword evidence="5" id="KW-0472">Membrane</keyword>
<dbReference type="SMART" id="SM00755">
    <property type="entry name" value="Grip"/>
    <property type="match status" value="1"/>
</dbReference>
<protein>
    <submittedName>
        <fullName evidence="10">GRIP and coiled-coil domain-containing protein 1 isoform X1</fullName>
    </submittedName>
</protein>
<dbReference type="Pfam" id="PF01465">
    <property type="entry name" value="GRIP"/>
    <property type="match status" value="1"/>
</dbReference>
<accession>A0ABM3GNM4</accession>
<organism evidence="9 10">
    <name type="scientific">Neodiprion lecontei</name>
    <name type="common">Redheaded pine sawfly</name>
    <dbReference type="NCBI Taxonomy" id="441921"/>
    <lineage>
        <taxon>Eukaryota</taxon>
        <taxon>Metazoa</taxon>
        <taxon>Ecdysozoa</taxon>
        <taxon>Arthropoda</taxon>
        <taxon>Hexapoda</taxon>
        <taxon>Insecta</taxon>
        <taxon>Pterygota</taxon>
        <taxon>Neoptera</taxon>
        <taxon>Endopterygota</taxon>
        <taxon>Hymenoptera</taxon>
        <taxon>Tenthredinoidea</taxon>
        <taxon>Diprionidae</taxon>
        <taxon>Diprioninae</taxon>
        <taxon>Neodiprion</taxon>
    </lineage>
</organism>
<dbReference type="Proteomes" id="UP000829291">
    <property type="component" value="Chromosome 7"/>
</dbReference>
<feature type="coiled-coil region" evidence="6">
    <location>
        <begin position="442"/>
        <end position="523"/>
    </location>
</feature>
<evidence type="ECO:0000313" key="9">
    <source>
        <dbReference type="Proteomes" id="UP000829291"/>
    </source>
</evidence>
<name>A0ABM3GNM4_NEOLC</name>
<comment type="subcellular location">
    <subcellularLocation>
        <location evidence="2">Cytoplasm</location>
    </subcellularLocation>
    <subcellularLocation>
        <location evidence="1">Endomembrane system</location>
        <topology evidence="1">Peripheral membrane protein</topology>
    </subcellularLocation>
</comment>
<feature type="coiled-coil region" evidence="6">
    <location>
        <begin position="88"/>
        <end position="154"/>
    </location>
</feature>
<dbReference type="Gene3D" id="1.10.220.60">
    <property type="entry name" value="GRIP domain"/>
    <property type="match status" value="1"/>
</dbReference>
<dbReference type="PANTHER" id="PTHR23157:SF25">
    <property type="entry name" value="GRIP AND COILED-COIL DOMAIN-CONTAINING PROTEIN 1"/>
    <property type="match status" value="1"/>
</dbReference>
<keyword evidence="9" id="KW-1185">Reference proteome</keyword>
<reference evidence="10" key="1">
    <citation type="submission" date="2025-08" db="UniProtKB">
        <authorList>
            <consortium name="RefSeq"/>
        </authorList>
    </citation>
    <scope>IDENTIFICATION</scope>
    <source>
        <tissue evidence="10">Thorax and Abdomen</tissue>
    </source>
</reference>
<feature type="region of interest" description="Disordered" evidence="7">
    <location>
        <begin position="59"/>
        <end position="86"/>
    </location>
</feature>
<feature type="region of interest" description="Disordered" evidence="7">
    <location>
        <begin position="546"/>
        <end position="570"/>
    </location>
</feature>
<dbReference type="GeneID" id="107225171"/>
<proteinExistence type="predicted"/>
<keyword evidence="3" id="KW-0963">Cytoplasm</keyword>
<dbReference type="InterPro" id="IPR051952">
    <property type="entry name" value="Golgi-autophagy_related"/>
</dbReference>
<feature type="domain" description="GRIP" evidence="8">
    <location>
        <begin position="646"/>
        <end position="696"/>
    </location>
</feature>